<keyword evidence="10" id="KW-1185">Reference proteome</keyword>
<dbReference type="Pfam" id="PF16591">
    <property type="entry name" value="HBM"/>
    <property type="match status" value="2"/>
</dbReference>
<dbReference type="GO" id="GO:0004888">
    <property type="term" value="F:transmembrane signaling receptor activity"/>
    <property type="evidence" value="ECO:0007669"/>
    <property type="project" value="TreeGrafter"/>
</dbReference>
<dbReference type="GO" id="GO:0007165">
    <property type="term" value="P:signal transduction"/>
    <property type="evidence" value="ECO:0007669"/>
    <property type="project" value="UniProtKB-KW"/>
</dbReference>
<dbReference type="SUPFAM" id="SSF58104">
    <property type="entry name" value="Methyl-accepting chemotaxis protein (MCP) signaling domain"/>
    <property type="match status" value="1"/>
</dbReference>
<dbReference type="KEGG" id="dto:TOL2_C28190"/>
<dbReference type="PATRIC" id="fig|651182.5.peg.3344"/>
<proteinExistence type="inferred from homology"/>
<dbReference type="InterPro" id="IPR032255">
    <property type="entry name" value="HBM"/>
</dbReference>
<feature type="transmembrane region" description="Helical" evidence="6">
    <location>
        <begin position="6"/>
        <end position="29"/>
    </location>
</feature>
<protein>
    <submittedName>
        <fullName evidence="9">Methyl-accepting chemotaxis sensory transducer</fullName>
    </submittedName>
</protein>
<dbReference type="AlphaFoldDB" id="K0NAC4"/>
<feature type="transmembrane region" description="Helical" evidence="6">
    <location>
        <begin position="293"/>
        <end position="316"/>
    </location>
</feature>
<dbReference type="InterPro" id="IPR004089">
    <property type="entry name" value="MCPsignal_dom"/>
</dbReference>
<feature type="region of interest" description="Disordered" evidence="5">
    <location>
        <begin position="349"/>
        <end position="383"/>
    </location>
</feature>
<evidence type="ECO:0000259" key="7">
    <source>
        <dbReference type="PROSITE" id="PS50111"/>
    </source>
</evidence>
<keyword evidence="1" id="KW-0488">Methylation</keyword>
<sequence>MKNLSLGIKIAFGFAIVLMFLCIVAFIGFKSLSGVVDRVEKADDMNSIVKTISEARRHEKNYIIRGGETYINKVEETVEKLVEQAMETKGNFNNQINKDQMDQVIEKVNMYSAAFKKYEKSDRQKAMAMEEMRSRAREALAQTEAIRADQKQQLAAARKNGEGDDVIDDRLEKADDASRMINLFMDSRKNEKEFIISAGESKWKDSVDKNLVKIFELSNDLKSRFENNKNIEQINAVIAAIQAYDKAFKTFAQIMKEQKNIDAEMVVAARAANKLCMEARADQKIKMENQISIANKIIVLGATIAALLSALFAFLITRSITGPVNFIIKGLSEGAGQVASAAGQVSSTSQSLAEGSSQQAASIEETSASMEEMSSITKQNAENSIHADTLMKDSNKVVKTANESMDQLTRSMEDISRASEETSKIIKTIDEIAFQTNLLALNAAVEAARAGEAGAGFAVVADEVRNLAMRSAKAAKNTAELIEGTVKKVSEGSKLVSSTNEAFARVAESSVKVGDLIAEISGASDEQANGIEQVNLAISEMDKVVQQNAANAEESASASEEMNAQAEQLKDYVEDLVTLVTGKTKGISGRGFQNNHNISFAPEKEFAVKKRAMLSLKNEVKPEQLIPFEEDEFKDF</sequence>
<evidence type="ECO:0000256" key="1">
    <source>
        <dbReference type="ARBA" id="ARBA00022481"/>
    </source>
</evidence>
<dbReference type="EMBL" id="FO203503">
    <property type="protein sequence ID" value="CCK80979.1"/>
    <property type="molecule type" value="Genomic_DNA"/>
</dbReference>
<dbReference type="InterPro" id="IPR051310">
    <property type="entry name" value="MCP_chemotaxis"/>
</dbReference>
<keyword evidence="6" id="KW-1133">Transmembrane helix</keyword>
<gene>
    <name evidence="9" type="ordered locus">TOL2_C28190</name>
</gene>
<keyword evidence="4" id="KW-0175">Coiled coil</keyword>
<feature type="domain" description="HBM" evidence="8">
    <location>
        <begin position="37"/>
        <end position="291"/>
    </location>
</feature>
<evidence type="ECO:0000313" key="10">
    <source>
        <dbReference type="Proteomes" id="UP000007347"/>
    </source>
</evidence>
<dbReference type="RefSeq" id="WP_014958190.1">
    <property type="nucleotide sequence ID" value="NC_018645.1"/>
</dbReference>
<dbReference type="HOGENOM" id="CLU_000445_107_24_7"/>
<reference evidence="9 10" key="1">
    <citation type="journal article" date="2013" name="Environ. Microbiol.">
        <title>Complete genome, catabolic sub-proteomes and key-metabolites of Desulfobacula toluolica Tol2, a marine, aromatic compound-degrading, sulfate-reducing bacterium.</title>
        <authorList>
            <person name="Wohlbrand L."/>
            <person name="Jacob J.H."/>
            <person name="Kube M."/>
            <person name="Mussmann M."/>
            <person name="Jarling R."/>
            <person name="Beck A."/>
            <person name="Amann R."/>
            <person name="Wilkes H."/>
            <person name="Reinhardt R."/>
            <person name="Rabus R."/>
        </authorList>
    </citation>
    <scope>NUCLEOTIDE SEQUENCE [LARGE SCALE GENOMIC DNA]</scope>
    <source>
        <strain evidence="10">DSM 7467 / Tol2</strain>
    </source>
</reference>
<evidence type="ECO:0000259" key="8">
    <source>
        <dbReference type="PROSITE" id="PS51753"/>
    </source>
</evidence>
<dbReference type="GO" id="GO:0006935">
    <property type="term" value="P:chemotaxis"/>
    <property type="evidence" value="ECO:0007669"/>
    <property type="project" value="TreeGrafter"/>
</dbReference>
<dbReference type="STRING" id="651182.TOL2_C28190"/>
<name>K0NAC4_DESTT</name>
<dbReference type="PANTHER" id="PTHR43531">
    <property type="entry name" value="PROTEIN ICFG"/>
    <property type="match status" value="1"/>
</dbReference>
<evidence type="ECO:0000313" key="9">
    <source>
        <dbReference type="EMBL" id="CCK80979.1"/>
    </source>
</evidence>
<keyword evidence="6" id="KW-0812">Transmembrane</keyword>
<dbReference type="GO" id="GO:0005886">
    <property type="term" value="C:plasma membrane"/>
    <property type="evidence" value="ECO:0007669"/>
    <property type="project" value="TreeGrafter"/>
</dbReference>
<dbReference type="Pfam" id="PF00015">
    <property type="entry name" value="MCPsignal"/>
    <property type="match status" value="1"/>
</dbReference>
<dbReference type="SMART" id="SM00283">
    <property type="entry name" value="MA"/>
    <property type="match status" value="1"/>
</dbReference>
<comment type="similarity">
    <text evidence="2">Belongs to the methyl-accepting chemotaxis (MCP) protein family.</text>
</comment>
<evidence type="ECO:0000256" key="3">
    <source>
        <dbReference type="PROSITE-ProRule" id="PRU00284"/>
    </source>
</evidence>
<organism evidence="9 10">
    <name type="scientific">Desulfobacula toluolica (strain DSM 7467 / Tol2)</name>
    <dbReference type="NCBI Taxonomy" id="651182"/>
    <lineage>
        <taxon>Bacteria</taxon>
        <taxon>Pseudomonadati</taxon>
        <taxon>Thermodesulfobacteriota</taxon>
        <taxon>Desulfobacteria</taxon>
        <taxon>Desulfobacterales</taxon>
        <taxon>Desulfobacteraceae</taxon>
        <taxon>Desulfobacula</taxon>
    </lineage>
</organism>
<accession>K0NAC4</accession>
<keyword evidence="3" id="KW-0807">Transducer</keyword>
<evidence type="ECO:0000256" key="6">
    <source>
        <dbReference type="SAM" id="Phobius"/>
    </source>
</evidence>
<dbReference type="PROSITE" id="PS50111">
    <property type="entry name" value="CHEMOTAXIS_TRANSDUC_2"/>
    <property type="match status" value="1"/>
</dbReference>
<evidence type="ECO:0000256" key="5">
    <source>
        <dbReference type="SAM" id="MobiDB-lite"/>
    </source>
</evidence>
<dbReference type="PROSITE" id="PS51753">
    <property type="entry name" value="HBM"/>
    <property type="match status" value="1"/>
</dbReference>
<feature type="domain" description="Methyl-accepting transducer" evidence="7">
    <location>
        <begin position="334"/>
        <end position="563"/>
    </location>
</feature>
<keyword evidence="6" id="KW-0472">Membrane</keyword>
<dbReference type="Proteomes" id="UP000007347">
    <property type="component" value="Chromosome"/>
</dbReference>
<dbReference type="Gene3D" id="1.10.287.950">
    <property type="entry name" value="Methyl-accepting chemotaxis protein"/>
    <property type="match status" value="1"/>
</dbReference>
<dbReference type="SMART" id="SM01358">
    <property type="entry name" value="HBM"/>
    <property type="match status" value="1"/>
</dbReference>
<evidence type="ECO:0000256" key="2">
    <source>
        <dbReference type="ARBA" id="ARBA00029447"/>
    </source>
</evidence>
<evidence type="ECO:0000256" key="4">
    <source>
        <dbReference type="SAM" id="Coils"/>
    </source>
</evidence>
<feature type="coiled-coil region" evidence="4">
    <location>
        <begin position="129"/>
        <end position="160"/>
    </location>
</feature>
<feature type="compositionally biased region" description="Low complexity" evidence="5">
    <location>
        <begin position="361"/>
        <end position="377"/>
    </location>
</feature>
<dbReference type="PANTHER" id="PTHR43531:SF14">
    <property type="entry name" value="METHYL-ACCEPTING CHEMOTAXIS PROTEIN I-RELATED"/>
    <property type="match status" value="1"/>
</dbReference>